<accession>A0A143QR59</accession>
<dbReference type="PATRIC" id="fig|1653479.3.peg.4212"/>
<dbReference type="AlphaFoldDB" id="A0A143QR59"/>
<dbReference type="InterPro" id="IPR006357">
    <property type="entry name" value="HAD-SF_hydro_IIA"/>
</dbReference>
<dbReference type="PANTHER" id="PTHR19288">
    <property type="entry name" value="4-NITROPHENYLPHOSPHATASE-RELATED"/>
    <property type="match status" value="1"/>
</dbReference>
<dbReference type="Proteomes" id="UP000076038">
    <property type="component" value="Chromosome"/>
</dbReference>
<evidence type="ECO:0000313" key="1">
    <source>
        <dbReference type="EMBL" id="AMY25434.1"/>
    </source>
</evidence>
<dbReference type="EMBL" id="CP015220">
    <property type="protein sequence ID" value="AMY25434.1"/>
    <property type="molecule type" value="Genomic_DNA"/>
</dbReference>
<name>A0A143QR59_RHOFA</name>
<dbReference type="InterPro" id="IPR023214">
    <property type="entry name" value="HAD_sf"/>
</dbReference>
<dbReference type="NCBIfam" id="TIGR01460">
    <property type="entry name" value="HAD-SF-IIA"/>
    <property type="match status" value="1"/>
</dbReference>
<dbReference type="OrthoDB" id="3400930at2"/>
<protein>
    <submittedName>
        <fullName evidence="1">Putative hydrolase YutF</fullName>
        <ecNumber evidence="1">3.-.-.-</ecNumber>
    </submittedName>
</protein>
<sequence>MTLLRDAHDVLLLDLDGTVYAGKEPIPGAVEALSGGSEKQFFVTNNASRAPSDVAEHLRELGFDTTAEFVVTSSEAAARVLADRLDPGSRVLVVGTDALATEIEKVGLTPVRSADDQPVAVVQGHSVDTGWPMLAEAVLAVRAGALWVATNVDATLPTERGLVLGNGSMVAAVRNATDVEPIVAGKPAAPIMRDAVERSGAKSALVVGDRLDTDIAGANEAALPSLLVLTGVSTAAELLRAPKHLRPTHIGSDLGVLNKDESASRVAGKDGWTVGIDDEVLSVRFEGAAEMDAFEGLLAVLDVAWSGSEFSDVRFDGDGLADLRSLLGC</sequence>
<keyword evidence="1" id="KW-0378">Hydrolase</keyword>
<reference evidence="1 2" key="1">
    <citation type="journal article" date="2016" name="Genome Announc.">
        <title>Complete Genome and Plasmid Sequences for Rhodococcus fascians D188 and Draft Sequences for Rhodococcus Isolates PBTS 1 and PBTS 2.</title>
        <authorList>
            <person name="Stamler R.A."/>
            <person name="Vereecke D."/>
            <person name="Zhang Y."/>
            <person name="Schilkey F."/>
            <person name="Devitt N."/>
            <person name="Randall J.J."/>
        </authorList>
    </citation>
    <scope>NUCLEOTIDE SEQUENCE [LARGE SCALE GENOMIC DNA]</scope>
    <source>
        <strain evidence="1 2">PBTS2</strain>
    </source>
</reference>
<dbReference type="GO" id="GO:0016791">
    <property type="term" value="F:phosphatase activity"/>
    <property type="evidence" value="ECO:0007669"/>
    <property type="project" value="TreeGrafter"/>
</dbReference>
<dbReference type="KEGG" id="rhs:A3Q41_04154"/>
<dbReference type="InterPro" id="IPR036412">
    <property type="entry name" value="HAD-like_sf"/>
</dbReference>
<dbReference type="Gene3D" id="3.40.50.1000">
    <property type="entry name" value="HAD superfamily/HAD-like"/>
    <property type="match status" value="2"/>
</dbReference>
<reference evidence="2" key="2">
    <citation type="submission" date="2016-04" db="EMBL/GenBank/DDBJ databases">
        <title>Complete Genome and Plasmid Sequences for Rhodococcus fascians D188 and Draft Sequences for Rhodococcus spp. Isolates PBTS 1 and PBTS 2.</title>
        <authorList>
            <person name="Stamer R."/>
            <person name="Vereecke D."/>
            <person name="Zhang Y."/>
            <person name="Schilkey F."/>
            <person name="Devitt N."/>
            <person name="Randall J."/>
        </authorList>
    </citation>
    <scope>NUCLEOTIDE SEQUENCE [LARGE SCALE GENOMIC DNA]</scope>
    <source>
        <strain evidence="2">PBTS2</strain>
    </source>
</reference>
<dbReference type="PANTHER" id="PTHR19288:SF95">
    <property type="entry name" value="D-GLYCEROL 3-PHOSPHATE PHOSPHATASE"/>
    <property type="match status" value="1"/>
</dbReference>
<dbReference type="GO" id="GO:0005737">
    <property type="term" value="C:cytoplasm"/>
    <property type="evidence" value="ECO:0007669"/>
    <property type="project" value="TreeGrafter"/>
</dbReference>
<keyword evidence="2" id="KW-1185">Reference proteome</keyword>
<gene>
    <name evidence="1" type="primary">yutF</name>
    <name evidence="1" type="ORF">A3Q41_04154</name>
</gene>
<proteinExistence type="predicted"/>
<dbReference type="EC" id="3.-.-.-" evidence="1"/>
<dbReference type="PROSITE" id="PS01228">
    <property type="entry name" value="COF_1"/>
    <property type="match status" value="1"/>
</dbReference>
<evidence type="ECO:0000313" key="2">
    <source>
        <dbReference type="Proteomes" id="UP000076038"/>
    </source>
</evidence>
<dbReference type="Pfam" id="PF13344">
    <property type="entry name" value="Hydrolase_6"/>
    <property type="match status" value="1"/>
</dbReference>
<dbReference type="RefSeq" id="WP_048320275.1">
    <property type="nucleotide sequence ID" value="NZ_CP015220.1"/>
</dbReference>
<organism evidence="1 2">
    <name type="scientific">Rhodococcoides fascians</name>
    <name type="common">Rhodococcus fascians</name>
    <dbReference type="NCBI Taxonomy" id="1828"/>
    <lineage>
        <taxon>Bacteria</taxon>
        <taxon>Bacillati</taxon>
        <taxon>Actinomycetota</taxon>
        <taxon>Actinomycetes</taxon>
        <taxon>Mycobacteriales</taxon>
        <taxon>Nocardiaceae</taxon>
        <taxon>Rhodococcoides</taxon>
    </lineage>
</organism>
<dbReference type="SUPFAM" id="SSF56784">
    <property type="entry name" value="HAD-like"/>
    <property type="match status" value="1"/>
</dbReference>
<dbReference type="Pfam" id="PF13242">
    <property type="entry name" value="Hydrolase_like"/>
    <property type="match status" value="1"/>
</dbReference>